<accession>A0A6J6BEB2</accession>
<evidence type="ECO:0000313" key="2">
    <source>
        <dbReference type="EMBL" id="CAB4611826.1"/>
    </source>
</evidence>
<dbReference type="EMBL" id="CAEZUY010000027">
    <property type="protein sequence ID" value="CAB4611826.1"/>
    <property type="molecule type" value="Genomic_DNA"/>
</dbReference>
<dbReference type="EMBL" id="CAEZSC010000046">
    <property type="protein sequence ID" value="CAB4537007.1"/>
    <property type="molecule type" value="Genomic_DNA"/>
</dbReference>
<name>A0A6J6BEB2_9ZZZZ</name>
<evidence type="ECO:0000313" key="1">
    <source>
        <dbReference type="EMBL" id="CAB4537007.1"/>
    </source>
</evidence>
<proteinExistence type="predicted"/>
<sequence>MVKRGARGVGSSRGCLLKMGESSLWVTMPFIKARMRLLISVNHFSCPHSVMVTHIQFLLDVKQRDRRLMGCRMLMKFKKQYASSLKLILKLRGLLVEHTKPQLLAVATLMHIGSMKLSATDLSYSTQSIITLSGLTLKR</sequence>
<dbReference type="AlphaFoldDB" id="A0A6J6BEB2"/>
<protein>
    <submittedName>
        <fullName evidence="1">Unannotated protein</fullName>
    </submittedName>
</protein>
<gene>
    <name evidence="1" type="ORF">UFOPK1380_00822</name>
    <name evidence="2" type="ORF">UFOPK1863_00448</name>
</gene>
<organism evidence="1">
    <name type="scientific">freshwater metagenome</name>
    <dbReference type="NCBI Taxonomy" id="449393"/>
    <lineage>
        <taxon>unclassified sequences</taxon>
        <taxon>metagenomes</taxon>
        <taxon>ecological metagenomes</taxon>
    </lineage>
</organism>
<reference evidence="1" key="1">
    <citation type="submission" date="2020-05" db="EMBL/GenBank/DDBJ databases">
        <authorList>
            <person name="Chiriac C."/>
            <person name="Salcher M."/>
            <person name="Ghai R."/>
            <person name="Kavagutti S V."/>
        </authorList>
    </citation>
    <scope>NUCLEOTIDE SEQUENCE</scope>
</reference>